<proteinExistence type="inferred from homology"/>
<evidence type="ECO:0000259" key="7">
    <source>
        <dbReference type="Pfam" id="PF17827"/>
    </source>
</evidence>
<dbReference type="KEGG" id="sbu:SpiBuddy_2083"/>
<comment type="catalytic activity">
    <reaction evidence="4 5">
        <text>L-glutaminyl-[peptide chain release factor] + S-adenosyl-L-methionine = N(5)-methyl-L-glutaminyl-[peptide chain release factor] + S-adenosyl-L-homocysteine + H(+)</text>
        <dbReference type="Rhea" id="RHEA:42896"/>
        <dbReference type="Rhea" id="RHEA-COMP:10271"/>
        <dbReference type="Rhea" id="RHEA-COMP:10272"/>
        <dbReference type="ChEBI" id="CHEBI:15378"/>
        <dbReference type="ChEBI" id="CHEBI:30011"/>
        <dbReference type="ChEBI" id="CHEBI:57856"/>
        <dbReference type="ChEBI" id="CHEBI:59789"/>
        <dbReference type="ChEBI" id="CHEBI:61891"/>
        <dbReference type="EC" id="2.1.1.297"/>
    </reaction>
</comment>
<evidence type="ECO:0000256" key="4">
    <source>
        <dbReference type="ARBA" id="ARBA00048391"/>
    </source>
</evidence>
<dbReference type="AlphaFoldDB" id="F0RTJ6"/>
<dbReference type="InterPro" id="IPR029063">
    <property type="entry name" value="SAM-dependent_MTases_sf"/>
</dbReference>
<protein>
    <recommendedName>
        <fullName evidence="5">Release factor glutamine methyltransferase</fullName>
        <shortName evidence="5">RF MTase</shortName>
        <ecNumber evidence="5">2.1.1.297</ecNumber>
    </recommendedName>
    <alternativeName>
        <fullName evidence="5">N5-glutamine methyltransferase PrmC</fullName>
    </alternativeName>
    <alternativeName>
        <fullName evidence="5">Protein-(glutamine-N5) MTase PrmC</fullName>
    </alternativeName>
    <alternativeName>
        <fullName evidence="5">Protein-glutamine N-methyltransferase PrmC</fullName>
    </alternativeName>
</protein>
<dbReference type="PANTHER" id="PTHR18895">
    <property type="entry name" value="HEMK METHYLTRANSFERASE"/>
    <property type="match status" value="1"/>
</dbReference>
<dbReference type="Pfam" id="PF17827">
    <property type="entry name" value="PrmC_N"/>
    <property type="match status" value="1"/>
</dbReference>
<keyword evidence="2 5" id="KW-0808">Transferase</keyword>
<accession>F0RTJ6</accession>
<feature type="domain" description="Release factor glutamine methyltransferase N-terminal" evidence="7">
    <location>
        <begin position="12"/>
        <end position="78"/>
    </location>
</feature>
<dbReference type="GO" id="GO:0003676">
    <property type="term" value="F:nucleic acid binding"/>
    <property type="evidence" value="ECO:0007669"/>
    <property type="project" value="InterPro"/>
</dbReference>
<dbReference type="EC" id="2.1.1.297" evidence="5"/>
<dbReference type="GO" id="GO:0102559">
    <property type="term" value="F:peptide chain release factor N(5)-glutamine methyltransferase activity"/>
    <property type="evidence" value="ECO:0007669"/>
    <property type="project" value="UniProtKB-EC"/>
</dbReference>
<dbReference type="SUPFAM" id="SSF53335">
    <property type="entry name" value="S-adenosyl-L-methionine-dependent methyltransferases"/>
    <property type="match status" value="1"/>
</dbReference>
<dbReference type="GO" id="GO:0032259">
    <property type="term" value="P:methylation"/>
    <property type="evidence" value="ECO:0007669"/>
    <property type="project" value="UniProtKB-KW"/>
</dbReference>
<feature type="binding site" evidence="5">
    <location>
        <position position="188"/>
    </location>
    <ligand>
        <name>S-adenosyl-L-methionine</name>
        <dbReference type="ChEBI" id="CHEBI:59789"/>
    </ligand>
</feature>
<feature type="binding site" evidence="5">
    <location>
        <position position="146"/>
    </location>
    <ligand>
        <name>S-adenosyl-L-methionine</name>
        <dbReference type="ChEBI" id="CHEBI:59789"/>
    </ligand>
</feature>
<dbReference type="EMBL" id="CP002541">
    <property type="protein sequence ID" value="ADY13904.1"/>
    <property type="molecule type" value="Genomic_DNA"/>
</dbReference>
<comment type="caution">
    <text evidence="5">Lacks conserved residue(s) required for the propagation of feature annotation.</text>
</comment>
<comment type="similarity">
    <text evidence="5">Belongs to the protein N5-glutamine methyltransferase family. PrmC subfamily.</text>
</comment>
<evidence type="ECO:0000256" key="1">
    <source>
        <dbReference type="ARBA" id="ARBA00022603"/>
    </source>
</evidence>
<dbReference type="PROSITE" id="PS00092">
    <property type="entry name" value="N6_MTASE"/>
    <property type="match status" value="1"/>
</dbReference>
<dbReference type="HAMAP" id="MF_02126">
    <property type="entry name" value="RF_methyltr_PrmC"/>
    <property type="match status" value="1"/>
</dbReference>
<dbReference type="Gene3D" id="1.10.8.10">
    <property type="entry name" value="DNA helicase RuvA subunit, C-terminal domain"/>
    <property type="match status" value="1"/>
</dbReference>
<evidence type="ECO:0000256" key="3">
    <source>
        <dbReference type="ARBA" id="ARBA00022691"/>
    </source>
</evidence>
<dbReference type="HOGENOM" id="CLU_018398_3_1_12"/>
<feature type="domain" description="Methyltransferase small" evidence="6">
    <location>
        <begin position="116"/>
        <end position="193"/>
    </location>
</feature>
<evidence type="ECO:0000313" key="8">
    <source>
        <dbReference type="EMBL" id="ADY13904.1"/>
    </source>
</evidence>
<dbReference type="eggNOG" id="COG2890">
    <property type="taxonomic scope" value="Bacteria"/>
</dbReference>
<evidence type="ECO:0000313" key="9">
    <source>
        <dbReference type="Proteomes" id="UP000008466"/>
    </source>
</evidence>
<keyword evidence="3 5" id="KW-0949">S-adenosyl-L-methionine</keyword>
<evidence type="ECO:0000256" key="5">
    <source>
        <dbReference type="HAMAP-Rule" id="MF_02126"/>
    </source>
</evidence>
<dbReference type="PANTHER" id="PTHR18895:SF74">
    <property type="entry name" value="MTRF1L RELEASE FACTOR GLUTAMINE METHYLTRANSFERASE"/>
    <property type="match status" value="1"/>
</dbReference>
<organism evidence="8 9">
    <name type="scientific">Sphaerochaeta globosa (strain ATCC BAA-1886 / DSM 22777 / Buddy)</name>
    <name type="common">Spirochaeta sp. (strain Buddy)</name>
    <dbReference type="NCBI Taxonomy" id="158189"/>
    <lineage>
        <taxon>Bacteria</taxon>
        <taxon>Pseudomonadati</taxon>
        <taxon>Spirochaetota</taxon>
        <taxon>Spirochaetia</taxon>
        <taxon>Spirochaetales</taxon>
        <taxon>Sphaerochaetaceae</taxon>
        <taxon>Sphaerochaeta</taxon>
    </lineage>
</organism>
<evidence type="ECO:0000259" key="6">
    <source>
        <dbReference type="Pfam" id="PF05175"/>
    </source>
</evidence>
<dbReference type="Pfam" id="PF05175">
    <property type="entry name" value="MTS"/>
    <property type="match status" value="1"/>
</dbReference>
<dbReference type="Proteomes" id="UP000008466">
    <property type="component" value="Chromosome"/>
</dbReference>
<dbReference type="STRING" id="158189.SpiBuddy_2083"/>
<dbReference type="InterPro" id="IPR040758">
    <property type="entry name" value="PrmC_N"/>
</dbReference>
<dbReference type="InterPro" id="IPR004556">
    <property type="entry name" value="HemK-like"/>
</dbReference>
<dbReference type="InterPro" id="IPR007848">
    <property type="entry name" value="Small_mtfrase_dom"/>
</dbReference>
<reference evidence="9" key="1">
    <citation type="submission" date="2011-02" db="EMBL/GenBank/DDBJ databases">
        <title>Complete sequence of Spirochaeta sp. Buddy.</title>
        <authorList>
            <person name="Lucas S."/>
            <person name="Copeland A."/>
            <person name="Lapidus A."/>
            <person name="Cheng J.-F."/>
            <person name="Goodwin L."/>
            <person name="Pitluck S."/>
            <person name="Zeytun A."/>
            <person name="Detter J.C."/>
            <person name="Han C."/>
            <person name="Tapia R."/>
            <person name="Land M."/>
            <person name="Hauser L."/>
            <person name="Kyrpides N."/>
            <person name="Ivanova N."/>
            <person name="Mikhailova N."/>
            <person name="Pagani I."/>
            <person name="Ritalahti K.M."/>
            <person name="Loeffler F.E."/>
            <person name="Woyke T."/>
        </authorList>
    </citation>
    <scope>NUCLEOTIDE SEQUENCE [LARGE SCALE GENOMIC DNA]</scope>
    <source>
        <strain evidence="9">ATCC BAA-1886 / DSM 22777 / Buddy</strain>
    </source>
</reference>
<sequence>MAMTIQAWKVETAALLKGAGLEGTPDLDARLLLQQVTGFDQAKQILFFDKVLTDAQLDSLTSLRKVRLSHKPMAYILGRREFYGRDFQVDERVLIPRSDTETLIEAVLAFAKNKTDTPSIIDVCTGSGCIGITLALELGSAVTLTDLSEGALAVARENARRLVSRPLTFLHGDLLSPTDKKYDIIVSNPPYLTASWCDEVAFEVQWEPRLALEGFSLDGLELIRALVAQSLDHLAAGGALFLECDYRQAETVKQLLVSSRFTNVRIEKDLAGRERVVWGVLACTNS</sequence>
<dbReference type="CDD" id="cd02440">
    <property type="entry name" value="AdoMet_MTases"/>
    <property type="match status" value="1"/>
</dbReference>
<dbReference type="Gene3D" id="3.40.50.150">
    <property type="entry name" value="Vaccinia Virus protein VP39"/>
    <property type="match status" value="1"/>
</dbReference>
<dbReference type="InterPro" id="IPR002052">
    <property type="entry name" value="DNA_methylase_N6_adenine_CS"/>
</dbReference>
<name>F0RTJ6_SPHGB</name>
<dbReference type="InterPro" id="IPR019874">
    <property type="entry name" value="RF_methyltr_PrmC"/>
</dbReference>
<evidence type="ECO:0000256" key="2">
    <source>
        <dbReference type="ARBA" id="ARBA00022679"/>
    </source>
</evidence>
<keyword evidence="9" id="KW-1185">Reference proteome</keyword>
<dbReference type="InterPro" id="IPR050320">
    <property type="entry name" value="N5-glutamine_MTase"/>
</dbReference>
<keyword evidence="1 5" id="KW-0489">Methyltransferase</keyword>
<dbReference type="NCBIfam" id="TIGR00536">
    <property type="entry name" value="hemK_fam"/>
    <property type="match status" value="1"/>
</dbReference>
<dbReference type="NCBIfam" id="TIGR03534">
    <property type="entry name" value="RF_mod_PrmC"/>
    <property type="match status" value="1"/>
</dbReference>
<feature type="binding site" evidence="5">
    <location>
        <begin position="188"/>
        <end position="191"/>
    </location>
    <ligand>
        <name>substrate</name>
    </ligand>
</feature>
<gene>
    <name evidence="5" type="primary">prmC</name>
    <name evidence="8" type="ordered locus">SpiBuddy_2083</name>
</gene>
<comment type="function">
    <text evidence="5">Methylates the class 1 translation termination release factors RF1/PrfA and RF2/PrfB on the glutamine residue of the universally conserved GGQ motif.</text>
</comment>